<protein>
    <submittedName>
        <fullName evidence="2">Uncharacterized protein</fullName>
    </submittedName>
</protein>
<sequence>MNSAQNNFSFSKKILPRLNMAIPSPAFDRMEKIEAFVVVLFHKKERSEREREPGRNQSPGNTKHASIEIKFGEGVCCDEEEMHMKGIDARDEVKGEEGNGEDGDKAIDAGALVGGEKLEVFDGGVSKEHGEIEGNYCIENVIKMEKKFMLEIINNHEMEMGKSEGALTWFSLNEIS</sequence>
<comment type="caution">
    <text evidence="2">The sequence shown here is derived from an EMBL/GenBank/DDBJ whole genome shotgun (WGS) entry which is preliminary data.</text>
</comment>
<dbReference type="EMBL" id="JANQDX010000001">
    <property type="protein sequence ID" value="KAL0928490.1"/>
    <property type="molecule type" value="Genomic_DNA"/>
</dbReference>
<dbReference type="Proteomes" id="UP001552299">
    <property type="component" value="Unassembled WGS sequence"/>
</dbReference>
<feature type="region of interest" description="Disordered" evidence="1">
    <location>
        <begin position="87"/>
        <end position="106"/>
    </location>
</feature>
<evidence type="ECO:0000313" key="2">
    <source>
        <dbReference type="EMBL" id="KAL0928490.1"/>
    </source>
</evidence>
<feature type="compositionally biased region" description="Polar residues" evidence="1">
    <location>
        <begin position="55"/>
        <end position="64"/>
    </location>
</feature>
<reference evidence="2 3" key="1">
    <citation type="journal article" date="2024" name="Plant Biotechnol. J.">
        <title>Dendrobium thyrsiflorum genome and its molecular insights into genes involved in important horticultural traits.</title>
        <authorList>
            <person name="Chen B."/>
            <person name="Wang J.Y."/>
            <person name="Zheng P.J."/>
            <person name="Li K.L."/>
            <person name="Liang Y.M."/>
            <person name="Chen X.F."/>
            <person name="Zhang C."/>
            <person name="Zhao X."/>
            <person name="He X."/>
            <person name="Zhang G.Q."/>
            <person name="Liu Z.J."/>
            <person name="Xu Q."/>
        </authorList>
    </citation>
    <scope>NUCLEOTIDE SEQUENCE [LARGE SCALE GENOMIC DNA]</scope>
    <source>
        <strain evidence="2">GZMU011</strain>
    </source>
</reference>
<evidence type="ECO:0000313" key="3">
    <source>
        <dbReference type="Proteomes" id="UP001552299"/>
    </source>
</evidence>
<organism evidence="2 3">
    <name type="scientific">Dendrobium thyrsiflorum</name>
    <name type="common">Pinecone-like raceme dendrobium</name>
    <name type="synonym">Orchid</name>
    <dbReference type="NCBI Taxonomy" id="117978"/>
    <lineage>
        <taxon>Eukaryota</taxon>
        <taxon>Viridiplantae</taxon>
        <taxon>Streptophyta</taxon>
        <taxon>Embryophyta</taxon>
        <taxon>Tracheophyta</taxon>
        <taxon>Spermatophyta</taxon>
        <taxon>Magnoliopsida</taxon>
        <taxon>Liliopsida</taxon>
        <taxon>Asparagales</taxon>
        <taxon>Orchidaceae</taxon>
        <taxon>Epidendroideae</taxon>
        <taxon>Malaxideae</taxon>
        <taxon>Dendrobiinae</taxon>
        <taxon>Dendrobium</taxon>
    </lineage>
</organism>
<evidence type="ECO:0000256" key="1">
    <source>
        <dbReference type="SAM" id="MobiDB-lite"/>
    </source>
</evidence>
<accession>A0ABD0VVG9</accession>
<feature type="region of interest" description="Disordered" evidence="1">
    <location>
        <begin position="46"/>
        <end position="65"/>
    </location>
</feature>
<gene>
    <name evidence="2" type="ORF">M5K25_000374</name>
</gene>
<proteinExistence type="predicted"/>
<keyword evidence="3" id="KW-1185">Reference proteome</keyword>
<dbReference type="AlphaFoldDB" id="A0ABD0VVG9"/>
<name>A0ABD0VVG9_DENTH</name>